<keyword evidence="3" id="KW-1185">Reference proteome</keyword>
<gene>
    <name evidence="2" type="ORF">AWB79_06906</name>
</gene>
<feature type="compositionally biased region" description="Low complexity" evidence="1">
    <location>
        <begin position="125"/>
        <end position="134"/>
    </location>
</feature>
<dbReference type="AlphaFoldDB" id="A0A158DEQ6"/>
<comment type="caution">
    <text evidence="2">The sequence shown here is derived from an EMBL/GenBank/DDBJ whole genome shotgun (WGS) entry which is preliminary data.</text>
</comment>
<reference evidence="2" key="1">
    <citation type="submission" date="2016-01" db="EMBL/GenBank/DDBJ databases">
        <authorList>
            <person name="Peeters C."/>
        </authorList>
    </citation>
    <scope>NUCLEOTIDE SEQUENCE</scope>
    <source>
        <strain evidence="2">LMG 29322</strain>
    </source>
</reference>
<sequence length="254" mass="27583">MDERNEINETARQREDKLTLGLNELLGILLADAATDVEVVARELGLRDEMRERLRRALDRVECAQRILGAIEERVCWDGRIAGSGGGWSDARGWSDALGRAEAPLRTEAPRRTVAFGDKGCCGGARAAEANPTEPENELNGTDEADAPDEADTPSEPDAPSAADEAMDARVLEAVELLAEGWPQDYPLGAVEWLFLGELERSASSIERSSSDATGEGRGKQPLAGEAFLAEKREKIVRREGVETPPKSRKNGNF</sequence>
<evidence type="ECO:0000313" key="3">
    <source>
        <dbReference type="Proteomes" id="UP000054851"/>
    </source>
</evidence>
<dbReference type="EMBL" id="FCOA02000041">
    <property type="protein sequence ID" value="SAK93084.1"/>
    <property type="molecule type" value="Genomic_DNA"/>
</dbReference>
<feature type="region of interest" description="Disordered" evidence="1">
    <location>
        <begin position="125"/>
        <end position="164"/>
    </location>
</feature>
<evidence type="ECO:0000256" key="1">
    <source>
        <dbReference type="SAM" id="MobiDB-lite"/>
    </source>
</evidence>
<name>A0A158DEQ6_9BURK</name>
<dbReference type="OrthoDB" id="9037938at2"/>
<feature type="region of interest" description="Disordered" evidence="1">
    <location>
        <begin position="203"/>
        <end position="254"/>
    </location>
</feature>
<protein>
    <submittedName>
        <fullName evidence="2">Uncharacterized protein</fullName>
    </submittedName>
</protein>
<dbReference type="Proteomes" id="UP000054851">
    <property type="component" value="Unassembled WGS sequence"/>
</dbReference>
<feature type="compositionally biased region" description="Basic and acidic residues" evidence="1">
    <location>
        <begin position="229"/>
        <end position="242"/>
    </location>
</feature>
<proteinExistence type="predicted"/>
<dbReference type="RefSeq" id="WP_061171912.1">
    <property type="nucleotide sequence ID" value="NZ_FCOA02000041.1"/>
</dbReference>
<accession>A0A158DEQ6</accession>
<feature type="compositionally biased region" description="Acidic residues" evidence="1">
    <location>
        <begin position="135"/>
        <end position="155"/>
    </location>
</feature>
<organism evidence="2 3">
    <name type="scientific">Caballeronia hypogeia</name>
    <dbReference type="NCBI Taxonomy" id="1777140"/>
    <lineage>
        <taxon>Bacteria</taxon>
        <taxon>Pseudomonadati</taxon>
        <taxon>Pseudomonadota</taxon>
        <taxon>Betaproteobacteria</taxon>
        <taxon>Burkholderiales</taxon>
        <taxon>Burkholderiaceae</taxon>
        <taxon>Caballeronia</taxon>
    </lineage>
</organism>
<evidence type="ECO:0000313" key="2">
    <source>
        <dbReference type="EMBL" id="SAK93084.1"/>
    </source>
</evidence>